<keyword evidence="2" id="KW-1185">Reference proteome</keyword>
<reference evidence="2" key="1">
    <citation type="submission" date="2016-10" db="EMBL/GenBank/DDBJ databases">
        <authorList>
            <person name="Varghese N."/>
            <person name="Submissions S."/>
        </authorList>
    </citation>
    <scope>NUCLEOTIDE SEQUENCE [LARGE SCALE GENOMIC DNA]</scope>
    <source>
        <strain evidence="2">DSM 44498</strain>
    </source>
</reference>
<accession>A0A1H4IFV5</accession>
<dbReference type="AlphaFoldDB" id="A0A1H4IFV5"/>
<dbReference type="Proteomes" id="UP000183561">
    <property type="component" value="Unassembled WGS sequence"/>
</dbReference>
<dbReference type="EMBL" id="FNSV01000004">
    <property type="protein sequence ID" value="SEB32961.1"/>
    <property type="molecule type" value="Genomic_DNA"/>
</dbReference>
<sequence length="49" mass="5500">MRPTVDLMPDSVNLMRGPLVAVDVLVRRDSAHVQSVGRHANKFHAHQIQ</sequence>
<protein>
    <submittedName>
        <fullName evidence="1">Uncharacterized protein</fullName>
    </submittedName>
</protein>
<evidence type="ECO:0000313" key="2">
    <source>
        <dbReference type="Proteomes" id="UP000183561"/>
    </source>
</evidence>
<proteinExistence type="predicted"/>
<organism evidence="1 2">
    <name type="scientific">Rhodococcus koreensis</name>
    <dbReference type="NCBI Taxonomy" id="99653"/>
    <lineage>
        <taxon>Bacteria</taxon>
        <taxon>Bacillati</taxon>
        <taxon>Actinomycetota</taxon>
        <taxon>Actinomycetes</taxon>
        <taxon>Mycobacteriales</taxon>
        <taxon>Nocardiaceae</taxon>
        <taxon>Rhodococcus</taxon>
    </lineage>
</organism>
<gene>
    <name evidence="1" type="ORF">SAMN04490239_0608</name>
</gene>
<evidence type="ECO:0000313" key="1">
    <source>
        <dbReference type="EMBL" id="SEB32961.1"/>
    </source>
</evidence>
<name>A0A1H4IFV5_9NOCA</name>